<dbReference type="EMBL" id="CP129118">
    <property type="protein sequence ID" value="WOV86930.1"/>
    <property type="molecule type" value="Genomic_DNA"/>
</dbReference>
<proteinExistence type="predicted"/>
<reference evidence="2 3" key="1">
    <citation type="submission" date="2023-06" db="EMBL/GenBank/DDBJ databases">
        <title>Sporosarcina sp. nov., isolated from Korean tranditional fermented seafood 'Jeotgal'.</title>
        <authorList>
            <person name="Yang A.I."/>
            <person name="Shin N.-R."/>
        </authorList>
    </citation>
    <scope>NUCLEOTIDE SEQUENCE [LARGE SCALE GENOMIC DNA]</scope>
    <source>
        <strain evidence="2 3">T2O-4</strain>
    </source>
</reference>
<feature type="transmembrane region" description="Helical" evidence="1">
    <location>
        <begin position="52"/>
        <end position="76"/>
    </location>
</feature>
<organism evidence="2 3">
    <name type="scientific">Sporosarcina oncorhynchi</name>
    <dbReference type="NCBI Taxonomy" id="3056444"/>
    <lineage>
        <taxon>Bacteria</taxon>
        <taxon>Bacillati</taxon>
        <taxon>Bacillota</taxon>
        <taxon>Bacilli</taxon>
        <taxon>Bacillales</taxon>
        <taxon>Caryophanaceae</taxon>
        <taxon>Sporosarcina</taxon>
    </lineage>
</organism>
<feature type="transmembrane region" description="Helical" evidence="1">
    <location>
        <begin position="97"/>
        <end position="123"/>
    </location>
</feature>
<feature type="transmembrane region" description="Helical" evidence="1">
    <location>
        <begin position="167"/>
        <end position="188"/>
    </location>
</feature>
<keyword evidence="1" id="KW-1133">Transmembrane helix</keyword>
<keyword evidence="1" id="KW-0472">Membrane</keyword>
<evidence type="ECO:0000256" key="1">
    <source>
        <dbReference type="SAM" id="Phobius"/>
    </source>
</evidence>
<evidence type="ECO:0000313" key="3">
    <source>
        <dbReference type="Proteomes" id="UP001303902"/>
    </source>
</evidence>
<feature type="transmembrane region" description="Helical" evidence="1">
    <location>
        <begin position="135"/>
        <end position="155"/>
    </location>
</feature>
<name>A0ABZ0L439_9BACL</name>
<sequence length="249" mass="27347">MINYLKSEQYRLLRRKSLHVTSLVCLLLIAAAGAVLAYFGKIEPSFPYATTIFYYSNVLGGGGLIILVAFIVNISLTGKDTAVLKNAVSFGIERKTVYWSKLILTLVYFLVLCIIGLSLLIGIGETFLPTESGSVSNLMVAVANMTPIILGAFLLIHSLKLLQIGDVYILVILLGIYGFAGNLLWVLAKKFPFFKKLYEYAPDTLMSRNLMEFMDKTAHIGFPYFLTGGLLGAAAIVIGILQFSKKPID</sequence>
<evidence type="ECO:0000313" key="2">
    <source>
        <dbReference type="EMBL" id="WOV86930.1"/>
    </source>
</evidence>
<accession>A0ABZ0L439</accession>
<keyword evidence="3" id="KW-1185">Reference proteome</keyword>
<dbReference type="RefSeq" id="WP_317966540.1">
    <property type="nucleotide sequence ID" value="NZ_CP129118.1"/>
</dbReference>
<keyword evidence="1" id="KW-0812">Transmembrane</keyword>
<protein>
    <submittedName>
        <fullName evidence="2">ABC transporter permease</fullName>
    </submittedName>
</protein>
<gene>
    <name evidence="2" type="ORF">QWT69_13785</name>
</gene>
<dbReference type="Proteomes" id="UP001303902">
    <property type="component" value="Chromosome"/>
</dbReference>
<feature type="transmembrane region" description="Helical" evidence="1">
    <location>
        <begin position="220"/>
        <end position="241"/>
    </location>
</feature>
<feature type="transmembrane region" description="Helical" evidence="1">
    <location>
        <begin position="20"/>
        <end position="40"/>
    </location>
</feature>